<dbReference type="Proteomes" id="UP001054902">
    <property type="component" value="Unassembled WGS sequence"/>
</dbReference>
<proteinExistence type="predicted"/>
<keyword evidence="3" id="KW-1185">Reference proteome</keyword>
<organism evidence="2 3">
    <name type="scientific">Chaetoceros tenuissimus</name>
    <dbReference type="NCBI Taxonomy" id="426638"/>
    <lineage>
        <taxon>Eukaryota</taxon>
        <taxon>Sar</taxon>
        <taxon>Stramenopiles</taxon>
        <taxon>Ochrophyta</taxon>
        <taxon>Bacillariophyta</taxon>
        <taxon>Coscinodiscophyceae</taxon>
        <taxon>Chaetocerotophycidae</taxon>
        <taxon>Chaetocerotales</taxon>
        <taxon>Chaetocerotaceae</taxon>
        <taxon>Chaetoceros</taxon>
    </lineage>
</organism>
<evidence type="ECO:0000313" key="3">
    <source>
        <dbReference type="Proteomes" id="UP001054902"/>
    </source>
</evidence>
<protein>
    <submittedName>
        <fullName evidence="2">Uncharacterized protein</fullName>
    </submittedName>
</protein>
<gene>
    <name evidence="2" type="ORF">CTEN210_00977</name>
</gene>
<evidence type="ECO:0000256" key="1">
    <source>
        <dbReference type="SAM" id="MobiDB-lite"/>
    </source>
</evidence>
<name>A0AAD3CF61_9STRA</name>
<reference evidence="2 3" key="1">
    <citation type="journal article" date="2021" name="Sci. Rep.">
        <title>The genome of the diatom Chaetoceros tenuissimus carries an ancient integrated fragment of an extant virus.</title>
        <authorList>
            <person name="Hongo Y."/>
            <person name="Kimura K."/>
            <person name="Takaki Y."/>
            <person name="Yoshida Y."/>
            <person name="Baba S."/>
            <person name="Kobayashi G."/>
            <person name="Nagasaki K."/>
            <person name="Hano T."/>
            <person name="Tomaru Y."/>
        </authorList>
    </citation>
    <scope>NUCLEOTIDE SEQUENCE [LARGE SCALE GENOMIC DNA]</scope>
    <source>
        <strain evidence="2 3">NIES-3715</strain>
    </source>
</reference>
<comment type="caution">
    <text evidence="2">The sequence shown here is derived from an EMBL/GenBank/DDBJ whole genome shotgun (WGS) entry which is preliminary data.</text>
</comment>
<dbReference type="EMBL" id="BLLK01000020">
    <property type="protein sequence ID" value="GFH44503.1"/>
    <property type="molecule type" value="Genomic_DNA"/>
</dbReference>
<feature type="region of interest" description="Disordered" evidence="1">
    <location>
        <begin position="1"/>
        <end position="26"/>
    </location>
</feature>
<evidence type="ECO:0000313" key="2">
    <source>
        <dbReference type="EMBL" id="GFH44503.1"/>
    </source>
</evidence>
<feature type="compositionally biased region" description="Basic residues" evidence="1">
    <location>
        <begin position="1"/>
        <end position="11"/>
    </location>
</feature>
<sequence length="142" mass="16369">MDRFSHSKMNKKAAIVRQLSGDKNTEANEFKSERIEQESNPNAATALVKSTKSKMPVYLSFRQHIKSKDDDDILTTSSSIEQNYSIGHQEYNPRRISIGTEFRELTQGYENHEGAYIDMNTHPENHLTLQKQRKILGIMQIL</sequence>
<accession>A0AAD3CF61</accession>
<dbReference type="AlphaFoldDB" id="A0AAD3CF61"/>